<gene>
    <name evidence="3" type="ORF">CYMTET_38793</name>
</gene>
<feature type="compositionally biased region" description="Polar residues" evidence="1">
    <location>
        <begin position="150"/>
        <end position="165"/>
    </location>
</feature>
<dbReference type="Proteomes" id="UP001190700">
    <property type="component" value="Unassembled WGS sequence"/>
</dbReference>
<feature type="region of interest" description="Disordered" evidence="1">
    <location>
        <begin position="59"/>
        <end position="165"/>
    </location>
</feature>
<evidence type="ECO:0000259" key="2">
    <source>
        <dbReference type="Pfam" id="PF21743"/>
    </source>
</evidence>
<sequence>MAEHVGENVSKLFEGHGSFTGEITRYTLDKTGLERWHVEYEDGDEEDIERPELVALLLKDKLSQTSARRREPKLRKSTPKVQASKQKRPEPTLQKSNPKVQPSKQKRPEPTLQKSTPKVQASKQKRPEPTLQKSNPKVQPSKQKRPEPTLQKSTPQLQASGQNLPKRTLVASYVAVLNANPASEPPAKKPRRANTTVDLSHDVPLEDVEKSAPVTSLPGSARKPNADGCPKGHPAFFEVPEVQNGKYIVESPSDPKYPPSKEGFVFVGQLCFMLEFGKRSKVELQKRLEGSLDKRLDLAPYDDSYNPMQVRLEDGTKDQSSPRRWTATVWKYGGDQFLSRFLEHGGPHIRIEGVIPTNFEVFDDPKRSTYVLVPCEVYFYFRTWLTIDEPLCFNRQACQLLKYLQGGSQPNPSKYVWPVIREEHDAVNEKCIERLQKLLKQGKKKREGWWKL</sequence>
<accession>A0AAE0F4K0</accession>
<feature type="domain" description="PTM/DIR17-like Tudor" evidence="2">
    <location>
        <begin position="6"/>
        <end position="57"/>
    </location>
</feature>
<protein>
    <recommendedName>
        <fullName evidence="2">PTM/DIR17-like Tudor domain-containing protein</fullName>
    </recommendedName>
</protein>
<dbReference type="InterPro" id="IPR047365">
    <property type="entry name" value="Tudor_AtPTM-like"/>
</dbReference>
<evidence type="ECO:0000313" key="3">
    <source>
        <dbReference type="EMBL" id="KAK3251871.1"/>
    </source>
</evidence>
<dbReference type="AlphaFoldDB" id="A0AAE0F4K0"/>
<dbReference type="Pfam" id="PF21743">
    <property type="entry name" value="PTM_DIR17_Tudor"/>
    <property type="match status" value="1"/>
</dbReference>
<evidence type="ECO:0000313" key="4">
    <source>
        <dbReference type="Proteomes" id="UP001190700"/>
    </source>
</evidence>
<keyword evidence="4" id="KW-1185">Reference proteome</keyword>
<organism evidence="3 4">
    <name type="scientific">Cymbomonas tetramitiformis</name>
    <dbReference type="NCBI Taxonomy" id="36881"/>
    <lineage>
        <taxon>Eukaryota</taxon>
        <taxon>Viridiplantae</taxon>
        <taxon>Chlorophyta</taxon>
        <taxon>Pyramimonadophyceae</taxon>
        <taxon>Pyramimonadales</taxon>
        <taxon>Pyramimonadaceae</taxon>
        <taxon>Cymbomonas</taxon>
    </lineage>
</organism>
<dbReference type="EMBL" id="LGRX02025771">
    <property type="protein sequence ID" value="KAK3251871.1"/>
    <property type="molecule type" value="Genomic_DNA"/>
</dbReference>
<reference evidence="3 4" key="1">
    <citation type="journal article" date="2015" name="Genome Biol. Evol.">
        <title>Comparative Genomics of a Bacterivorous Green Alga Reveals Evolutionary Causalities and Consequences of Phago-Mixotrophic Mode of Nutrition.</title>
        <authorList>
            <person name="Burns J.A."/>
            <person name="Paasch A."/>
            <person name="Narechania A."/>
            <person name="Kim E."/>
        </authorList>
    </citation>
    <scope>NUCLEOTIDE SEQUENCE [LARGE SCALE GENOMIC DNA]</scope>
    <source>
        <strain evidence="3 4">PLY_AMNH</strain>
    </source>
</reference>
<evidence type="ECO:0000256" key="1">
    <source>
        <dbReference type="SAM" id="MobiDB-lite"/>
    </source>
</evidence>
<proteinExistence type="predicted"/>
<comment type="caution">
    <text evidence="3">The sequence shown here is derived from an EMBL/GenBank/DDBJ whole genome shotgun (WGS) entry which is preliminary data.</text>
</comment>
<feature type="compositionally biased region" description="Polar residues" evidence="1">
    <location>
        <begin position="93"/>
        <end position="103"/>
    </location>
</feature>
<feature type="compositionally biased region" description="Polar residues" evidence="1">
    <location>
        <begin position="131"/>
        <end position="141"/>
    </location>
</feature>
<name>A0AAE0F4K0_9CHLO</name>
<feature type="compositionally biased region" description="Polar residues" evidence="1">
    <location>
        <begin position="112"/>
        <end position="122"/>
    </location>
</feature>